<dbReference type="EMBL" id="RRYP01009195">
    <property type="protein sequence ID" value="TNV79231.1"/>
    <property type="molecule type" value="Genomic_DNA"/>
</dbReference>
<sequence length="355" mass="41460">MQNKLRVYPQIEVLKFLSLEKVFALRQLCKQQSDFLLYKLHMIHPERPLTLKLENISFEKFSSFFKIVQFTSHIELVTDGNHMTEKFYQFFVQLFEHYSKVQQIEGVAKASTDLEEKKDAAQEQKPNQQDQSKLKLTLVFTQIDLNQLFEQADQYASLSITKILLDKFSPVKFEAVHLKDNDWRSEFYRFPFCKLMNQVLAAPSRLLSLDNCKSWELILGYGQVYHCKSLQIKGCDTRNFQYSAATNTVKSLTLINQFDSRESKIFEQFSGFKVLEIREEDGFQLEKTCGYHSVTFMKEIETLDVSGLINCTIDKQLTPHTFSDLKMSQSRLLDQSILKNSSLHKTDLKTQRSQS</sequence>
<gene>
    <name evidence="2" type="ORF">FGO68_gene12865</name>
</gene>
<comment type="caution">
    <text evidence="2">The sequence shown here is derived from an EMBL/GenBank/DDBJ whole genome shotgun (WGS) entry which is preliminary data.</text>
</comment>
<name>A0A8J8NPR2_HALGN</name>
<reference evidence="2" key="1">
    <citation type="submission" date="2019-06" db="EMBL/GenBank/DDBJ databases">
        <authorList>
            <person name="Zheng W."/>
        </authorList>
    </citation>
    <scope>NUCLEOTIDE SEQUENCE</scope>
    <source>
        <strain evidence="2">QDHG01</strain>
    </source>
</reference>
<keyword evidence="1" id="KW-0175">Coiled coil</keyword>
<evidence type="ECO:0000313" key="3">
    <source>
        <dbReference type="Proteomes" id="UP000785679"/>
    </source>
</evidence>
<dbReference type="AlphaFoldDB" id="A0A8J8NPR2"/>
<evidence type="ECO:0000313" key="2">
    <source>
        <dbReference type="EMBL" id="TNV79231.1"/>
    </source>
</evidence>
<organism evidence="2 3">
    <name type="scientific">Halteria grandinella</name>
    <dbReference type="NCBI Taxonomy" id="5974"/>
    <lineage>
        <taxon>Eukaryota</taxon>
        <taxon>Sar</taxon>
        <taxon>Alveolata</taxon>
        <taxon>Ciliophora</taxon>
        <taxon>Intramacronucleata</taxon>
        <taxon>Spirotrichea</taxon>
        <taxon>Stichotrichia</taxon>
        <taxon>Sporadotrichida</taxon>
        <taxon>Halteriidae</taxon>
        <taxon>Halteria</taxon>
    </lineage>
</organism>
<keyword evidence="3" id="KW-1185">Reference proteome</keyword>
<evidence type="ECO:0000256" key="1">
    <source>
        <dbReference type="SAM" id="Coils"/>
    </source>
</evidence>
<feature type="coiled-coil region" evidence="1">
    <location>
        <begin position="104"/>
        <end position="131"/>
    </location>
</feature>
<protein>
    <submittedName>
        <fullName evidence="2">Uncharacterized protein</fullName>
    </submittedName>
</protein>
<dbReference type="Proteomes" id="UP000785679">
    <property type="component" value="Unassembled WGS sequence"/>
</dbReference>
<proteinExistence type="predicted"/>
<accession>A0A8J8NPR2</accession>